<keyword evidence="2" id="KW-1185">Reference proteome</keyword>
<proteinExistence type="predicted"/>
<dbReference type="EMBL" id="NFEZ01000004">
    <property type="protein sequence ID" value="PLT43857.1"/>
    <property type="molecule type" value="Genomic_DNA"/>
</dbReference>
<comment type="caution">
    <text evidence="1">The sequence shown here is derived from an EMBL/GenBank/DDBJ whole genome shotgun (WGS) entry which is preliminary data.</text>
</comment>
<evidence type="ECO:0000313" key="2">
    <source>
        <dbReference type="Proteomes" id="UP000234789"/>
    </source>
</evidence>
<dbReference type="Proteomes" id="UP000234789">
    <property type="component" value="Unassembled WGS sequence"/>
</dbReference>
<accession>A0A2N5N0J1</accession>
<name>A0A2N5N0J1_9BACL</name>
<sequence>MVLPVAYPSILEEPKRCQQLVLAFVGRFVAMSVSRELDWQEAEILRFAFRQMVPFSAMELSSHLRTSESHTRKLLGKMVDGGYLSIVSGKLRYRLYGLSERSLAEGLATNQIVRRPKSGGQEF</sequence>
<evidence type="ECO:0000313" key="1">
    <source>
        <dbReference type="EMBL" id="PLT43857.1"/>
    </source>
</evidence>
<protein>
    <submittedName>
        <fullName evidence="1">Uncharacterized protein</fullName>
    </submittedName>
</protein>
<gene>
    <name evidence="1" type="ORF">B8V81_2288</name>
</gene>
<dbReference type="AlphaFoldDB" id="A0A2N5N0J1"/>
<reference evidence="1 2" key="1">
    <citation type="submission" date="2017-05" db="EMBL/GenBank/DDBJ databases">
        <title>Functional genome analysis of Paenibacillus pasadenensis strain R16: insights on endophytic life style and antifungal activity.</title>
        <authorList>
            <person name="Passera A."/>
            <person name="Marcolungo L."/>
            <person name="Casati P."/>
            <person name="Brasca M."/>
            <person name="Quaglino F."/>
            <person name="Delledonne M."/>
        </authorList>
    </citation>
    <scope>NUCLEOTIDE SEQUENCE [LARGE SCALE GENOMIC DNA]</scope>
    <source>
        <strain evidence="1 2">R16</strain>
    </source>
</reference>
<organism evidence="1 2">
    <name type="scientific">Paenibacillus pasadenensis</name>
    <dbReference type="NCBI Taxonomy" id="217090"/>
    <lineage>
        <taxon>Bacteria</taxon>
        <taxon>Bacillati</taxon>
        <taxon>Bacillota</taxon>
        <taxon>Bacilli</taxon>
        <taxon>Bacillales</taxon>
        <taxon>Paenibacillaceae</taxon>
        <taxon>Paenibacillus</taxon>
    </lineage>
</organism>